<reference evidence="4" key="1">
    <citation type="submission" date="2022-01" db="EMBL/GenBank/DDBJ databases">
        <authorList>
            <person name="Braso-Vives M."/>
        </authorList>
    </citation>
    <scope>NUCLEOTIDE SEQUENCE</scope>
</reference>
<dbReference type="CDD" id="cd07061">
    <property type="entry name" value="HP_HAP_like"/>
    <property type="match status" value="1"/>
</dbReference>
<comment type="similarity">
    <text evidence="1">Belongs to the histidine acid phosphatase family.</text>
</comment>
<gene>
    <name evidence="4" type="primary">ACP2</name>
    <name evidence="4" type="ORF">BLAG_LOCUS11692</name>
</gene>
<evidence type="ECO:0000313" key="4">
    <source>
        <dbReference type="EMBL" id="CAH1251240.1"/>
    </source>
</evidence>
<keyword evidence="2" id="KW-0472">Membrane</keyword>
<dbReference type="PROSITE" id="PS00616">
    <property type="entry name" value="HIS_ACID_PHOSPHAT_1"/>
    <property type="match status" value="1"/>
</dbReference>
<dbReference type="InterPro" id="IPR050645">
    <property type="entry name" value="Histidine_acid_phosphatase"/>
</dbReference>
<keyword evidence="3" id="KW-0732">Signal</keyword>
<evidence type="ECO:0000313" key="5">
    <source>
        <dbReference type="Proteomes" id="UP000838412"/>
    </source>
</evidence>
<dbReference type="PROSITE" id="PS00778">
    <property type="entry name" value="HIS_ACID_PHOSPHAT_2"/>
    <property type="match status" value="1"/>
</dbReference>
<dbReference type="Pfam" id="PF00328">
    <property type="entry name" value="His_Phos_2"/>
    <property type="match status" value="1"/>
</dbReference>
<feature type="transmembrane region" description="Helical" evidence="2">
    <location>
        <begin position="382"/>
        <end position="409"/>
    </location>
</feature>
<feature type="signal peptide" evidence="3">
    <location>
        <begin position="1"/>
        <end position="26"/>
    </location>
</feature>
<dbReference type="InterPro" id="IPR029033">
    <property type="entry name" value="His_PPase_superfam"/>
</dbReference>
<dbReference type="GO" id="GO:0007040">
    <property type="term" value="P:lysosome organization"/>
    <property type="evidence" value="ECO:0007669"/>
    <property type="project" value="TreeGrafter"/>
</dbReference>
<feature type="chain" id="PRO_5035427285" evidence="3">
    <location>
        <begin position="27"/>
        <end position="428"/>
    </location>
</feature>
<protein>
    <submittedName>
        <fullName evidence="4">ACP2 protein</fullName>
    </submittedName>
</protein>
<dbReference type="OrthoDB" id="258392at2759"/>
<dbReference type="InterPro" id="IPR000560">
    <property type="entry name" value="His_Pase_clade-2"/>
</dbReference>
<keyword evidence="2" id="KW-0812">Transmembrane</keyword>
<evidence type="ECO:0000256" key="3">
    <source>
        <dbReference type="SAM" id="SignalP"/>
    </source>
</evidence>
<dbReference type="GO" id="GO:0003993">
    <property type="term" value="F:acid phosphatase activity"/>
    <property type="evidence" value="ECO:0007669"/>
    <property type="project" value="TreeGrafter"/>
</dbReference>
<name>A0A8J9ZC70_BRALA</name>
<keyword evidence="2" id="KW-1133">Transmembrane helix</keyword>
<accession>A0A8J9ZC70</accession>
<sequence>MAACGWTCPVVVLILTVFCVSPRVQGERSLQFVSLVYRHGDRSPVLPFPNDVNTEDTWPQGFGQLSQEGMRQHHALGTFLKDRYVKPDFLNSSYNRHQIQVWSTDVDRTLMSAQADLSGLFPPSGDQVWNPDIPWQPIPVHTRPVLEDVLLRPMDVPCPKYSKLTEEFKLTDPELNRLEEENKVFLENVTRWANWGTPQHIMDVWQTADPLHCEKAHNRTLPAWVTPEVYTRLQNLSAFGMFSLFSGKERSRLTGGTLLGAMVHNMTKAKEGTLDDSRLRVIMYSAHDTTLAGLHSAMGTVNDLQPPYASCVMVELYREDSGEFTVEVWYRNDSSRPPYQLPVPGCPDLPDPCSYQQFLNATKDAIPADRAKECQLGITDIWTIQVIAGVAAGAFIVMAIGIVVLVGCVRRYKRRDQYLRDWGSSETI</sequence>
<dbReference type="Proteomes" id="UP000838412">
    <property type="component" value="Chromosome 18"/>
</dbReference>
<keyword evidence="5" id="KW-1185">Reference proteome</keyword>
<dbReference type="InterPro" id="IPR033379">
    <property type="entry name" value="Acid_Pase_AS"/>
</dbReference>
<dbReference type="PANTHER" id="PTHR11567:SF210">
    <property type="entry name" value="ACID PHOSPHATASE 5-RELATED"/>
    <property type="match status" value="1"/>
</dbReference>
<evidence type="ECO:0000256" key="2">
    <source>
        <dbReference type="SAM" id="Phobius"/>
    </source>
</evidence>
<dbReference type="PANTHER" id="PTHR11567">
    <property type="entry name" value="ACID PHOSPHATASE-RELATED"/>
    <property type="match status" value="1"/>
</dbReference>
<dbReference type="Gene3D" id="3.40.50.1240">
    <property type="entry name" value="Phosphoglycerate mutase-like"/>
    <property type="match status" value="1"/>
</dbReference>
<dbReference type="EMBL" id="OV696703">
    <property type="protein sequence ID" value="CAH1251240.1"/>
    <property type="molecule type" value="Genomic_DNA"/>
</dbReference>
<dbReference type="AlphaFoldDB" id="A0A8J9ZC70"/>
<dbReference type="GO" id="GO:0005764">
    <property type="term" value="C:lysosome"/>
    <property type="evidence" value="ECO:0007669"/>
    <property type="project" value="TreeGrafter"/>
</dbReference>
<organism evidence="4 5">
    <name type="scientific">Branchiostoma lanceolatum</name>
    <name type="common">Common lancelet</name>
    <name type="synonym">Amphioxus lanceolatum</name>
    <dbReference type="NCBI Taxonomy" id="7740"/>
    <lineage>
        <taxon>Eukaryota</taxon>
        <taxon>Metazoa</taxon>
        <taxon>Chordata</taxon>
        <taxon>Cephalochordata</taxon>
        <taxon>Leptocardii</taxon>
        <taxon>Amphioxiformes</taxon>
        <taxon>Branchiostomatidae</taxon>
        <taxon>Branchiostoma</taxon>
    </lineage>
</organism>
<evidence type="ECO:0000256" key="1">
    <source>
        <dbReference type="ARBA" id="ARBA00005375"/>
    </source>
</evidence>
<dbReference type="SUPFAM" id="SSF53254">
    <property type="entry name" value="Phosphoglycerate mutase-like"/>
    <property type="match status" value="1"/>
</dbReference>
<proteinExistence type="inferred from homology"/>